<keyword evidence="4" id="KW-1003">Cell membrane</keyword>
<evidence type="ECO:0000256" key="5">
    <source>
        <dbReference type="ARBA" id="ARBA00022553"/>
    </source>
</evidence>
<evidence type="ECO:0000256" key="8">
    <source>
        <dbReference type="ARBA" id="ARBA00022741"/>
    </source>
</evidence>
<evidence type="ECO:0000256" key="12">
    <source>
        <dbReference type="ARBA" id="ARBA00023012"/>
    </source>
</evidence>
<evidence type="ECO:0000256" key="4">
    <source>
        <dbReference type="ARBA" id="ARBA00022475"/>
    </source>
</evidence>
<evidence type="ECO:0000256" key="9">
    <source>
        <dbReference type="ARBA" id="ARBA00022777"/>
    </source>
</evidence>
<accession>A0A840QM20</accession>
<dbReference type="InterPro" id="IPR029151">
    <property type="entry name" value="Sensor-like_sf"/>
</dbReference>
<dbReference type="InterPro" id="IPR003594">
    <property type="entry name" value="HATPase_dom"/>
</dbReference>
<dbReference type="FunFam" id="1.10.287.130:FF:000011">
    <property type="entry name" value="Sensor histidine kinase DcuS"/>
    <property type="match status" value="1"/>
</dbReference>
<dbReference type="Pfam" id="PF14689">
    <property type="entry name" value="SPOB_a"/>
    <property type="match status" value="1"/>
</dbReference>
<feature type="transmembrane region" description="Helical" evidence="14">
    <location>
        <begin position="12"/>
        <end position="32"/>
    </location>
</feature>
<dbReference type="RefSeq" id="WP_184662892.1">
    <property type="nucleotide sequence ID" value="NZ_JACHHB010000002.1"/>
</dbReference>
<evidence type="ECO:0000313" key="16">
    <source>
        <dbReference type="EMBL" id="MBB5172417.1"/>
    </source>
</evidence>
<dbReference type="SUPFAM" id="SSF55785">
    <property type="entry name" value="PYP-like sensor domain (PAS domain)"/>
    <property type="match status" value="1"/>
</dbReference>
<sequence length="534" mass="59963">MRLKRPNISLQNRIIFLVCSVAALILLVTSYLSSTSIEDTTLSMVEEKTKSISRMVALNEDVIGALNGEVEQETLQKEIEKIRETTDVLFVVILNMDRERLTHPNPQEVGKKFVGDDEGPVFVKGNEYTSISEGTLGYSFRYFTPVYDDNDSQIGVVTVGVHLDKVENAVSSNQDHIIIGTILSSIIGISASIFLSTMIKGTLFEMEPWQISKVLEERSAMLKYAKEGVIAVDTNCMITFINNEGINYIKKIGHDHDNLNGKNIEEVIPNSQLSKVLQTGKSEVDKELTYNDTTIVTNRVPIYVGNKIVGAIATFRDKTEVKHLAENLTGVKQYAEALRAQTHEFMNRMHVILGMVELKSYDKLAQYIKYSSSNSQNETDFIIKHIKDPVLAGFILGKRSYARESGVELEFSDDCYVPEPNDPELTHDLVTIIGNLIDNSIDAVQECSKKRVSVDIRYQEEFIYIKVSDTGSGMSEREIELSTKEKHSTKGEDRGWGLYLISKIIEDRKGDISFHSIVNSGTDISLKLPYESKE</sequence>
<feature type="domain" description="Histidine kinase" evidence="15">
    <location>
        <begin position="429"/>
        <end position="532"/>
    </location>
</feature>
<dbReference type="PRINTS" id="PR00344">
    <property type="entry name" value="BCTRLSENSOR"/>
</dbReference>
<dbReference type="InterPro" id="IPR004358">
    <property type="entry name" value="Sig_transdc_His_kin-like_C"/>
</dbReference>
<dbReference type="InterPro" id="IPR036890">
    <property type="entry name" value="HATPase_C_sf"/>
</dbReference>
<dbReference type="Gene3D" id="1.10.287.130">
    <property type="match status" value="1"/>
</dbReference>
<organism evidence="16 17">
    <name type="scientific">Texcoconibacillus texcoconensis</name>
    <dbReference type="NCBI Taxonomy" id="1095777"/>
    <lineage>
        <taxon>Bacteria</taxon>
        <taxon>Bacillati</taxon>
        <taxon>Bacillota</taxon>
        <taxon>Bacilli</taxon>
        <taxon>Bacillales</taxon>
        <taxon>Bacillaceae</taxon>
        <taxon>Texcoconibacillus</taxon>
    </lineage>
</organism>
<dbReference type="InterPro" id="IPR035965">
    <property type="entry name" value="PAS-like_dom_sf"/>
</dbReference>
<keyword evidence="7 14" id="KW-0812">Transmembrane</keyword>
<keyword evidence="6 16" id="KW-0808">Transferase</keyword>
<dbReference type="GO" id="GO:0005524">
    <property type="term" value="F:ATP binding"/>
    <property type="evidence" value="ECO:0007669"/>
    <property type="project" value="UniProtKB-KW"/>
</dbReference>
<dbReference type="PANTHER" id="PTHR43547:SF10">
    <property type="entry name" value="SENSOR HISTIDINE KINASE DCUS"/>
    <property type="match status" value="1"/>
</dbReference>
<evidence type="ECO:0000259" key="15">
    <source>
        <dbReference type="PROSITE" id="PS50109"/>
    </source>
</evidence>
<dbReference type="SMART" id="SM00387">
    <property type="entry name" value="HATPase_c"/>
    <property type="match status" value="1"/>
</dbReference>
<dbReference type="Gene3D" id="3.30.450.20">
    <property type="entry name" value="PAS domain"/>
    <property type="match status" value="2"/>
</dbReference>
<evidence type="ECO:0000256" key="13">
    <source>
        <dbReference type="ARBA" id="ARBA00023136"/>
    </source>
</evidence>
<evidence type="ECO:0000256" key="10">
    <source>
        <dbReference type="ARBA" id="ARBA00022840"/>
    </source>
</evidence>
<gene>
    <name evidence="16" type="ORF">HNQ41_000561</name>
</gene>
<keyword evidence="9 16" id="KW-0418">Kinase</keyword>
<evidence type="ECO:0000256" key="3">
    <source>
        <dbReference type="ARBA" id="ARBA00012438"/>
    </source>
</evidence>
<dbReference type="EMBL" id="JACHHB010000002">
    <property type="protein sequence ID" value="MBB5172417.1"/>
    <property type="molecule type" value="Genomic_DNA"/>
</dbReference>
<dbReference type="Proteomes" id="UP000551878">
    <property type="component" value="Unassembled WGS sequence"/>
</dbReference>
<evidence type="ECO:0000256" key="2">
    <source>
        <dbReference type="ARBA" id="ARBA00004651"/>
    </source>
</evidence>
<keyword evidence="10" id="KW-0067">ATP-binding</keyword>
<dbReference type="GO" id="GO:0000155">
    <property type="term" value="F:phosphorelay sensor kinase activity"/>
    <property type="evidence" value="ECO:0007669"/>
    <property type="project" value="TreeGrafter"/>
</dbReference>
<dbReference type="SUPFAM" id="SSF103190">
    <property type="entry name" value="Sensory domain-like"/>
    <property type="match status" value="1"/>
</dbReference>
<keyword evidence="5" id="KW-0597">Phosphoprotein</keyword>
<evidence type="ECO:0000256" key="11">
    <source>
        <dbReference type="ARBA" id="ARBA00022989"/>
    </source>
</evidence>
<evidence type="ECO:0000256" key="7">
    <source>
        <dbReference type="ARBA" id="ARBA00022692"/>
    </source>
</evidence>
<evidence type="ECO:0000256" key="1">
    <source>
        <dbReference type="ARBA" id="ARBA00000085"/>
    </source>
</evidence>
<keyword evidence="12" id="KW-0902">Two-component regulatory system</keyword>
<dbReference type="InterPro" id="IPR005467">
    <property type="entry name" value="His_kinase_dom"/>
</dbReference>
<dbReference type="EC" id="2.7.13.3" evidence="3"/>
<comment type="subcellular location">
    <subcellularLocation>
        <location evidence="2">Cell membrane</location>
        <topology evidence="2">Multi-pass membrane protein</topology>
    </subcellularLocation>
</comment>
<comment type="catalytic activity">
    <reaction evidence="1">
        <text>ATP + protein L-histidine = ADP + protein N-phospho-L-histidine.</text>
        <dbReference type="EC" id="2.7.13.3"/>
    </reaction>
</comment>
<dbReference type="SUPFAM" id="SSF55874">
    <property type="entry name" value="ATPase domain of HSP90 chaperone/DNA topoisomerase II/histidine kinase"/>
    <property type="match status" value="1"/>
</dbReference>
<dbReference type="NCBIfam" id="NF008298">
    <property type="entry name" value="PRK11086.1"/>
    <property type="match status" value="1"/>
</dbReference>
<proteinExistence type="predicted"/>
<keyword evidence="11 14" id="KW-1133">Transmembrane helix</keyword>
<keyword evidence="13 14" id="KW-0472">Membrane</keyword>
<keyword evidence="8" id="KW-0547">Nucleotide-binding</keyword>
<dbReference type="FunFam" id="3.30.450.20:FF:000018">
    <property type="entry name" value="Sensor histidine kinase DcuS"/>
    <property type="match status" value="1"/>
</dbReference>
<comment type="caution">
    <text evidence="16">The sequence shown here is derived from an EMBL/GenBank/DDBJ whole genome shotgun (WGS) entry which is preliminary data.</text>
</comment>
<dbReference type="InterPro" id="IPR039506">
    <property type="entry name" value="SPOB_a"/>
</dbReference>
<dbReference type="Gene3D" id="3.30.565.10">
    <property type="entry name" value="Histidine kinase-like ATPase, C-terminal domain"/>
    <property type="match status" value="1"/>
</dbReference>
<name>A0A840QM20_9BACI</name>
<dbReference type="PROSITE" id="PS50109">
    <property type="entry name" value="HIS_KIN"/>
    <property type="match status" value="1"/>
</dbReference>
<reference evidence="16 17" key="1">
    <citation type="submission" date="2020-08" db="EMBL/GenBank/DDBJ databases">
        <title>Genomic Encyclopedia of Type Strains, Phase IV (KMG-IV): sequencing the most valuable type-strain genomes for metagenomic binning, comparative biology and taxonomic classification.</title>
        <authorList>
            <person name="Goeker M."/>
        </authorList>
    </citation>
    <scope>NUCLEOTIDE SEQUENCE [LARGE SCALE GENOMIC DNA]</scope>
    <source>
        <strain evidence="16 17">DSM 24696</strain>
    </source>
</reference>
<dbReference type="PANTHER" id="PTHR43547">
    <property type="entry name" value="TWO-COMPONENT HISTIDINE KINASE"/>
    <property type="match status" value="1"/>
</dbReference>
<dbReference type="AlphaFoldDB" id="A0A840QM20"/>
<dbReference type="Pfam" id="PF02518">
    <property type="entry name" value="HATPase_c"/>
    <property type="match status" value="1"/>
</dbReference>
<evidence type="ECO:0000313" key="17">
    <source>
        <dbReference type="Proteomes" id="UP000551878"/>
    </source>
</evidence>
<dbReference type="InterPro" id="IPR033463">
    <property type="entry name" value="sCache_3"/>
</dbReference>
<evidence type="ECO:0000256" key="14">
    <source>
        <dbReference type="SAM" id="Phobius"/>
    </source>
</evidence>
<dbReference type="Pfam" id="PF17203">
    <property type="entry name" value="sCache_3_2"/>
    <property type="match status" value="1"/>
</dbReference>
<dbReference type="GO" id="GO:0005886">
    <property type="term" value="C:plasma membrane"/>
    <property type="evidence" value="ECO:0007669"/>
    <property type="project" value="UniProtKB-SubCell"/>
</dbReference>
<keyword evidence="17" id="KW-1185">Reference proteome</keyword>
<evidence type="ECO:0000256" key="6">
    <source>
        <dbReference type="ARBA" id="ARBA00022679"/>
    </source>
</evidence>
<protein>
    <recommendedName>
        <fullName evidence="3">histidine kinase</fullName>
        <ecNumber evidence="3">2.7.13.3</ecNumber>
    </recommendedName>
</protein>